<dbReference type="SUPFAM" id="SSF81383">
    <property type="entry name" value="F-box domain"/>
    <property type="match status" value="1"/>
</dbReference>
<proteinExistence type="predicted"/>
<evidence type="ECO:0000313" key="2">
    <source>
        <dbReference type="EMBL" id="EFJ33314.1"/>
    </source>
</evidence>
<dbReference type="CDD" id="cd22152">
    <property type="entry name" value="F-box_AtAFR-like"/>
    <property type="match status" value="1"/>
</dbReference>
<keyword evidence="3" id="KW-1185">Reference proteome</keyword>
<dbReference type="SUPFAM" id="SSF117281">
    <property type="entry name" value="Kelch motif"/>
    <property type="match status" value="1"/>
</dbReference>
<dbReference type="EMBL" id="GL377571">
    <property type="protein sequence ID" value="EFJ33314.1"/>
    <property type="molecule type" value="Genomic_DNA"/>
</dbReference>
<dbReference type="InterPro" id="IPR006652">
    <property type="entry name" value="Kelch_1"/>
</dbReference>
<reference evidence="2 3" key="1">
    <citation type="journal article" date="2011" name="Science">
        <title>The Selaginella genome identifies genetic changes associated with the evolution of vascular plants.</title>
        <authorList>
            <person name="Banks J.A."/>
            <person name="Nishiyama T."/>
            <person name="Hasebe M."/>
            <person name="Bowman J.L."/>
            <person name="Gribskov M."/>
            <person name="dePamphilis C."/>
            <person name="Albert V.A."/>
            <person name="Aono N."/>
            <person name="Aoyama T."/>
            <person name="Ambrose B.A."/>
            <person name="Ashton N.W."/>
            <person name="Axtell M.J."/>
            <person name="Barker E."/>
            <person name="Barker M.S."/>
            <person name="Bennetzen J.L."/>
            <person name="Bonawitz N.D."/>
            <person name="Chapple C."/>
            <person name="Cheng C."/>
            <person name="Correa L.G."/>
            <person name="Dacre M."/>
            <person name="DeBarry J."/>
            <person name="Dreyer I."/>
            <person name="Elias M."/>
            <person name="Engstrom E.M."/>
            <person name="Estelle M."/>
            <person name="Feng L."/>
            <person name="Finet C."/>
            <person name="Floyd S.K."/>
            <person name="Frommer W.B."/>
            <person name="Fujita T."/>
            <person name="Gramzow L."/>
            <person name="Gutensohn M."/>
            <person name="Harholt J."/>
            <person name="Hattori M."/>
            <person name="Heyl A."/>
            <person name="Hirai T."/>
            <person name="Hiwatashi Y."/>
            <person name="Ishikawa M."/>
            <person name="Iwata M."/>
            <person name="Karol K.G."/>
            <person name="Koehler B."/>
            <person name="Kolukisaoglu U."/>
            <person name="Kubo M."/>
            <person name="Kurata T."/>
            <person name="Lalonde S."/>
            <person name="Li K."/>
            <person name="Li Y."/>
            <person name="Litt A."/>
            <person name="Lyons E."/>
            <person name="Manning G."/>
            <person name="Maruyama T."/>
            <person name="Michael T.P."/>
            <person name="Mikami K."/>
            <person name="Miyazaki S."/>
            <person name="Morinaga S."/>
            <person name="Murata T."/>
            <person name="Mueller-Roeber B."/>
            <person name="Nelson D.R."/>
            <person name="Obara M."/>
            <person name="Oguri Y."/>
            <person name="Olmstead R.G."/>
            <person name="Onodera N."/>
            <person name="Petersen B.L."/>
            <person name="Pils B."/>
            <person name="Prigge M."/>
            <person name="Rensing S.A."/>
            <person name="Riano-Pachon D.M."/>
            <person name="Roberts A.W."/>
            <person name="Sato Y."/>
            <person name="Scheller H.V."/>
            <person name="Schulz B."/>
            <person name="Schulz C."/>
            <person name="Shakirov E.V."/>
            <person name="Shibagaki N."/>
            <person name="Shinohara N."/>
            <person name="Shippen D.E."/>
            <person name="Soerensen I."/>
            <person name="Sotooka R."/>
            <person name="Sugimoto N."/>
            <person name="Sugita M."/>
            <person name="Sumikawa N."/>
            <person name="Tanurdzic M."/>
            <person name="Theissen G."/>
            <person name="Ulvskov P."/>
            <person name="Wakazuki S."/>
            <person name="Weng J.K."/>
            <person name="Willats W.W."/>
            <person name="Wipf D."/>
            <person name="Wolf P.G."/>
            <person name="Yang L."/>
            <person name="Zimmer A.D."/>
            <person name="Zhu Q."/>
            <person name="Mitros T."/>
            <person name="Hellsten U."/>
            <person name="Loque D."/>
            <person name="Otillar R."/>
            <person name="Salamov A."/>
            <person name="Schmutz J."/>
            <person name="Shapiro H."/>
            <person name="Lindquist E."/>
            <person name="Lucas S."/>
            <person name="Rokhsar D."/>
            <person name="Grigoriev I.V."/>
        </authorList>
    </citation>
    <scope>NUCLEOTIDE SEQUENCE [LARGE SCALE GENOMIC DNA]</scope>
</reference>
<dbReference type="Gramene" id="EFJ33314">
    <property type="protein sequence ID" value="EFJ33314"/>
    <property type="gene ID" value="SELMODRAFT_65366"/>
</dbReference>
<dbReference type="PANTHER" id="PTHR46407:SF3">
    <property type="entry name" value="OS02G0208700 PROTEIN"/>
    <property type="match status" value="1"/>
</dbReference>
<accession>D8R3N9</accession>
<dbReference type="SMART" id="SM00256">
    <property type="entry name" value="FBOX"/>
    <property type="match status" value="1"/>
</dbReference>
<dbReference type="Pfam" id="PF01344">
    <property type="entry name" value="Kelch_1"/>
    <property type="match status" value="2"/>
</dbReference>
<gene>
    <name evidence="2" type="ORF">SELMODRAFT_65366</name>
</gene>
<dbReference type="PANTHER" id="PTHR46407">
    <property type="entry name" value="OS02G0208700 PROTEIN"/>
    <property type="match status" value="1"/>
</dbReference>
<dbReference type="GO" id="GO:2000762">
    <property type="term" value="P:regulation of phenylpropanoid metabolic process"/>
    <property type="evidence" value="ECO:0007669"/>
    <property type="project" value="InterPro"/>
</dbReference>
<feature type="non-terminal residue" evidence="2">
    <location>
        <position position="261"/>
    </location>
</feature>
<dbReference type="HOGENOM" id="CLU_028510_1_0_1"/>
<dbReference type="Pfam" id="PF00646">
    <property type="entry name" value="F-box"/>
    <property type="match status" value="1"/>
</dbReference>
<dbReference type="SMART" id="SM00612">
    <property type="entry name" value="Kelch"/>
    <property type="match status" value="2"/>
</dbReference>
<dbReference type="Gene3D" id="2.120.10.80">
    <property type="entry name" value="Kelch-type beta propeller"/>
    <property type="match status" value="1"/>
</dbReference>
<dbReference type="InParanoid" id="D8R3N9"/>
<dbReference type="eggNOG" id="KOG1072">
    <property type="taxonomic scope" value="Eukaryota"/>
</dbReference>
<dbReference type="KEGG" id="smo:SELMODRAFT_65366"/>
<feature type="domain" description="F-box" evidence="1">
    <location>
        <begin position="6"/>
        <end position="46"/>
    </location>
</feature>
<dbReference type="GO" id="GO:0080037">
    <property type="term" value="P:negative regulation of cytokinin-activated signaling pathway"/>
    <property type="evidence" value="ECO:0007669"/>
    <property type="project" value="InterPro"/>
</dbReference>
<protein>
    <recommendedName>
        <fullName evidence="1">F-box domain-containing protein</fullName>
    </recommendedName>
</protein>
<organism evidence="3">
    <name type="scientific">Selaginella moellendorffii</name>
    <name type="common">Spikemoss</name>
    <dbReference type="NCBI Taxonomy" id="88036"/>
    <lineage>
        <taxon>Eukaryota</taxon>
        <taxon>Viridiplantae</taxon>
        <taxon>Streptophyta</taxon>
        <taxon>Embryophyta</taxon>
        <taxon>Tracheophyta</taxon>
        <taxon>Lycopodiopsida</taxon>
        <taxon>Selaginellales</taxon>
        <taxon>Selaginellaceae</taxon>
        <taxon>Selaginella</taxon>
    </lineage>
</organism>
<dbReference type="AlphaFoldDB" id="D8R3N9"/>
<evidence type="ECO:0000313" key="3">
    <source>
        <dbReference type="Proteomes" id="UP000001514"/>
    </source>
</evidence>
<dbReference type="InterPro" id="IPR036047">
    <property type="entry name" value="F-box-like_dom_sf"/>
</dbReference>
<feature type="non-terminal residue" evidence="2">
    <location>
        <position position="1"/>
    </location>
</feature>
<evidence type="ECO:0000259" key="1">
    <source>
        <dbReference type="SMART" id="SM00256"/>
    </source>
</evidence>
<dbReference type="InterPro" id="IPR001810">
    <property type="entry name" value="F-box_dom"/>
</dbReference>
<name>D8R3N9_SELML</name>
<dbReference type="Proteomes" id="UP000001514">
    <property type="component" value="Unassembled WGS sequence"/>
</dbReference>
<dbReference type="InterPro" id="IPR015915">
    <property type="entry name" value="Kelch-typ_b-propeller"/>
</dbReference>
<sequence length="261" mass="28768">ELIPGLPFDVALHCLVRVPHTSHPQMQRVCREWESLIASPDFYALRKKCATTRSAIVVAQAHKSPKSPEEQQPPKGALPPFGLSLYYPSSRSWERIPPIPELGDHGGIPLFSGIAAVESKLFIVGGWNPSSFQAMRSVFVFDFSRGAWSRGSDMPGAARSFFACCAVGDDSIFVAGGHDESKNALRSCDRYLVREDRWEAMPDMTQERDESRGIAIDRSSQRLGPKFGVVSGYGSDSQGEFSRSAEFLDPATGKWSRAEDL</sequence>
<dbReference type="OMA" id="RENEWSE"/>
<dbReference type="OrthoDB" id="191037at2759"/>
<dbReference type="FunCoup" id="D8R3N9">
    <property type="interactions" value="14"/>
</dbReference>
<dbReference type="InterPro" id="IPR044595">
    <property type="entry name" value="KMD1-4"/>
</dbReference>